<keyword evidence="2 5" id="KW-0812">Transmembrane</keyword>
<feature type="transmembrane region" description="Helical" evidence="5">
    <location>
        <begin position="213"/>
        <end position="232"/>
    </location>
</feature>
<feature type="transmembrane region" description="Helical" evidence="5">
    <location>
        <begin position="17"/>
        <end position="36"/>
    </location>
</feature>
<dbReference type="Proteomes" id="UP000799778">
    <property type="component" value="Unassembled WGS sequence"/>
</dbReference>
<evidence type="ECO:0000256" key="2">
    <source>
        <dbReference type="ARBA" id="ARBA00022692"/>
    </source>
</evidence>
<feature type="transmembrane region" description="Helical" evidence="5">
    <location>
        <begin position="168"/>
        <end position="192"/>
    </location>
</feature>
<evidence type="ECO:0000256" key="5">
    <source>
        <dbReference type="SAM" id="Phobius"/>
    </source>
</evidence>
<dbReference type="EMBL" id="ML978073">
    <property type="protein sequence ID" value="KAF2011864.1"/>
    <property type="molecule type" value="Genomic_DNA"/>
</dbReference>
<dbReference type="AlphaFoldDB" id="A0A6A5XHS5"/>
<feature type="transmembrane region" description="Helical" evidence="5">
    <location>
        <begin position="43"/>
        <end position="60"/>
    </location>
</feature>
<gene>
    <name evidence="6" type="ORF">BU24DRAFT_485168</name>
</gene>
<feature type="transmembrane region" description="Helical" evidence="5">
    <location>
        <begin position="131"/>
        <end position="156"/>
    </location>
</feature>
<dbReference type="OrthoDB" id="3358017at2759"/>
<dbReference type="InterPro" id="IPR007568">
    <property type="entry name" value="RTA1"/>
</dbReference>
<keyword evidence="4 5" id="KW-0472">Membrane</keyword>
<comment type="subcellular location">
    <subcellularLocation>
        <location evidence="1">Membrane</location>
        <topology evidence="1">Multi-pass membrane protein</topology>
    </subcellularLocation>
</comment>
<feature type="transmembrane region" description="Helical" evidence="5">
    <location>
        <begin position="247"/>
        <end position="267"/>
    </location>
</feature>
<protein>
    <submittedName>
        <fullName evidence="6">RTA1 like protein</fullName>
    </submittedName>
</protein>
<feature type="transmembrane region" description="Helical" evidence="5">
    <location>
        <begin position="95"/>
        <end position="119"/>
    </location>
</feature>
<dbReference type="PANTHER" id="PTHR31465">
    <property type="entry name" value="PROTEIN RTA1-RELATED"/>
    <property type="match status" value="1"/>
</dbReference>
<evidence type="ECO:0000256" key="4">
    <source>
        <dbReference type="ARBA" id="ARBA00023136"/>
    </source>
</evidence>
<evidence type="ECO:0000256" key="3">
    <source>
        <dbReference type="ARBA" id="ARBA00022989"/>
    </source>
</evidence>
<dbReference type="GeneID" id="54290774"/>
<organism evidence="6 7">
    <name type="scientific">Aaosphaeria arxii CBS 175.79</name>
    <dbReference type="NCBI Taxonomy" id="1450172"/>
    <lineage>
        <taxon>Eukaryota</taxon>
        <taxon>Fungi</taxon>
        <taxon>Dikarya</taxon>
        <taxon>Ascomycota</taxon>
        <taxon>Pezizomycotina</taxon>
        <taxon>Dothideomycetes</taxon>
        <taxon>Pleosporomycetidae</taxon>
        <taxon>Pleosporales</taxon>
        <taxon>Pleosporales incertae sedis</taxon>
        <taxon>Aaosphaeria</taxon>
    </lineage>
</organism>
<dbReference type="RefSeq" id="XP_033380203.1">
    <property type="nucleotide sequence ID" value="XM_033533377.1"/>
</dbReference>
<proteinExistence type="predicted"/>
<sequence>MADEHVDFKLYRYEPSMAAAVIFIILFLLITAVHTYQMIRTRAWIFIPFVVGGFCTFQLFTDRPLLVQCIGYIGRAKSSAESPDWKVPTYSLQTILLLVAPALYAASIYMMLGRIILVTDGEAHSIIRKRWLTKIFVAGDVVSFLMQGAGGGIMASGTVSALNTGERIIIGGLVVQLLFFGCFVVTSAIFHIRMRKCPTSRVIMQPIPWERQLQALYGASLLILVRSLFRLIEYAQGNDGYLISHEVFLYIFDSVLMLATMVLLAWIHPSEITARLKSGNGKAVRNVVSVYSLTSLA</sequence>
<keyword evidence="7" id="KW-1185">Reference proteome</keyword>
<dbReference type="GO" id="GO:0016020">
    <property type="term" value="C:membrane"/>
    <property type="evidence" value="ECO:0007669"/>
    <property type="project" value="UniProtKB-SubCell"/>
</dbReference>
<reference evidence="6" key="1">
    <citation type="journal article" date="2020" name="Stud. Mycol.">
        <title>101 Dothideomycetes genomes: a test case for predicting lifestyles and emergence of pathogens.</title>
        <authorList>
            <person name="Haridas S."/>
            <person name="Albert R."/>
            <person name="Binder M."/>
            <person name="Bloem J."/>
            <person name="Labutti K."/>
            <person name="Salamov A."/>
            <person name="Andreopoulos B."/>
            <person name="Baker S."/>
            <person name="Barry K."/>
            <person name="Bills G."/>
            <person name="Bluhm B."/>
            <person name="Cannon C."/>
            <person name="Castanera R."/>
            <person name="Culley D."/>
            <person name="Daum C."/>
            <person name="Ezra D."/>
            <person name="Gonzalez J."/>
            <person name="Henrissat B."/>
            <person name="Kuo A."/>
            <person name="Liang C."/>
            <person name="Lipzen A."/>
            <person name="Lutzoni F."/>
            <person name="Magnuson J."/>
            <person name="Mondo S."/>
            <person name="Nolan M."/>
            <person name="Ohm R."/>
            <person name="Pangilinan J."/>
            <person name="Park H.-J."/>
            <person name="Ramirez L."/>
            <person name="Alfaro M."/>
            <person name="Sun H."/>
            <person name="Tritt A."/>
            <person name="Yoshinaga Y."/>
            <person name="Zwiers L.-H."/>
            <person name="Turgeon B."/>
            <person name="Goodwin S."/>
            <person name="Spatafora J."/>
            <person name="Crous P."/>
            <person name="Grigoriev I."/>
        </authorList>
    </citation>
    <scope>NUCLEOTIDE SEQUENCE</scope>
    <source>
        <strain evidence="6">CBS 175.79</strain>
    </source>
</reference>
<dbReference type="PANTHER" id="PTHR31465:SF1">
    <property type="entry name" value="PROTEIN RTA1-RELATED"/>
    <property type="match status" value="1"/>
</dbReference>
<keyword evidence="3 5" id="KW-1133">Transmembrane helix</keyword>
<evidence type="ECO:0000256" key="1">
    <source>
        <dbReference type="ARBA" id="ARBA00004141"/>
    </source>
</evidence>
<dbReference type="Pfam" id="PF04479">
    <property type="entry name" value="RTA1"/>
    <property type="match status" value="1"/>
</dbReference>
<evidence type="ECO:0000313" key="6">
    <source>
        <dbReference type="EMBL" id="KAF2011864.1"/>
    </source>
</evidence>
<evidence type="ECO:0000313" key="7">
    <source>
        <dbReference type="Proteomes" id="UP000799778"/>
    </source>
</evidence>
<name>A0A6A5XHS5_9PLEO</name>
<accession>A0A6A5XHS5</accession>